<dbReference type="RefSeq" id="WP_378287850.1">
    <property type="nucleotide sequence ID" value="NZ_JBHSON010000077.1"/>
</dbReference>
<feature type="region of interest" description="Disordered" evidence="2">
    <location>
        <begin position="23"/>
        <end position="43"/>
    </location>
</feature>
<reference evidence="5" key="1">
    <citation type="journal article" date="2019" name="Int. J. Syst. Evol. Microbiol.">
        <title>The Global Catalogue of Microorganisms (GCM) 10K type strain sequencing project: providing services to taxonomists for standard genome sequencing and annotation.</title>
        <authorList>
            <consortium name="The Broad Institute Genomics Platform"/>
            <consortium name="The Broad Institute Genome Sequencing Center for Infectious Disease"/>
            <person name="Wu L."/>
            <person name="Ma J."/>
        </authorList>
    </citation>
    <scope>NUCLEOTIDE SEQUENCE [LARGE SCALE GENOMIC DNA]</scope>
    <source>
        <strain evidence="5">KCTC 42087</strain>
    </source>
</reference>
<dbReference type="PANTHER" id="PTHR11712:SF336">
    <property type="entry name" value="3-OXOACYL-[ACYL-CARRIER-PROTEIN] SYNTHASE, MITOCHONDRIAL"/>
    <property type="match status" value="1"/>
</dbReference>
<gene>
    <name evidence="4" type="ORF">ACFPZN_40300</name>
</gene>
<dbReference type="EMBL" id="JBHSON010000077">
    <property type="protein sequence ID" value="MFC5751888.1"/>
    <property type="molecule type" value="Genomic_DNA"/>
</dbReference>
<dbReference type="Pfam" id="PF00109">
    <property type="entry name" value="ketoacyl-synt"/>
    <property type="match status" value="1"/>
</dbReference>
<name>A0ABW1AAX1_9ACTN</name>
<dbReference type="SUPFAM" id="SSF53901">
    <property type="entry name" value="Thiolase-like"/>
    <property type="match status" value="1"/>
</dbReference>
<accession>A0ABW1AAX1</accession>
<sequence length="227" mass="22838">MRPRAVITGTGLAVPGLNEAADLLGDGTSGDGTSGGKGFDPARDLERRGWKYRDRASRLASCAAEPALRRARLLDGGGYRGPGNRTAVVVSSNFGVLENVCGAMDVIVERGSAALSPMSLPHTGANMTAGWLAIDHGLSGPNLTVCNGATGGIDALYWARNLIAADRADIVLVVGVEPDERAVARLLGDGGGAGRLDGAAAAVVESAGSAAARGVPPRAAPAAFGRA</sequence>
<evidence type="ECO:0000256" key="2">
    <source>
        <dbReference type="SAM" id="MobiDB-lite"/>
    </source>
</evidence>
<evidence type="ECO:0000313" key="4">
    <source>
        <dbReference type="EMBL" id="MFC5751888.1"/>
    </source>
</evidence>
<dbReference type="InterPro" id="IPR016039">
    <property type="entry name" value="Thiolase-like"/>
</dbReference>
<dbReference type="Gene3D" id="3.40.47.10">
    <property type="match status" value="1"/>
</dbReference>
<organism evidence="4 5">
    <name type="scientific">Actinomadura rugatobispora</name>
    <dbReference type="NCBI Taxonomy" id="1994"/>
    <lineage>
        <taxon>Bacteria</taxon>
        <taxon>Bacillati</taxon>
        <taxon>Actinomycetota</taxon>
        <taxon>Actinomycetes</taxon>
        <taxon>Streptosporangiales</taxon>
        <taxon>Thermomonosporaceae</taxon>
        <taxon>Actinomadura</taxon>
    </lineage>
</organism>
<feature type="compositionally biased region" description="Gly residues" evidence="2">
    <location>
        <begin position="27"/>
        <end position="38"/>
    </location>
</feature>
<evidence type="ECO:0000256" key="1">
    <source>
        <dbReference type="ARBA" id="ARBA00022679"/>
    </source>
</evidence>
<feature type="non-terminal residue" evidence="4">
    <location>
        <position position="227"/>
    </location>
</feature>
<dbReference type="InterPro" id="IPR000794">
    <property type="entry name" value="Beta-ketoacyl_synthase"/>
</dbReference>
<evidence type="ECO:0000313" key="5">
    <source>
        <dbReference type="Proteomes" id="UP001596074"/>
    </source>
</evidence>
<evidence type="ECO:0000259" key="3">
    <source>
        <dbReference type="Pfam" id="PF00109"/>
    </source>
</evidence>
<comment type="caution">
    <text evidence="4">The sequence shown here is derived from an EMBL/GenBank/DDBJ whole genome shotgun (WGS) entry which is preliminary data.</text>
</comment>
<keyword evidence="5" id="KW-1185">Reference proteome</keyword>
<dbReference type="InterPro" id="IPR014030">
    <property type="entry name" value="Ketoacyl_synth_N"/>
</dbReference>
<protein>
    <submittedName>
        <fullName evidence="4">Beta-ketoacyl synthase N-terminal-like domain-containing protein</fullName>
    </submittedName>
</protein>
<dbReference type="Proteomes" id="UP001596074">
    <property type="component" value="Unassembled WGS sequence"/>
</dbReference>
<keyword evidence="1" id="KW-0808">Transferase</keyword>
<feature type="domain" description="Beta-ketoacyl synthase-like N-terminal" evidence="3">
    <location>
        <begin position="48"/>
        <end position="178"/>
    </location>
</feature>
<proteinExistence type="predicted"/>
<dbReference type="PANTHER" id="PTHR11712">
    <property type="entry name" value="POLYKETIDE SYNTHASE-RELATED"/>
    <property type="match status" value="1"/>
</dbReference>